<dbReference type="Pfam" id="PF10502">
    <property type="entry name" value="Peptidase_S26"/>
    <property type="match status" value="1"/>
</dbReference>
<accession>A0ABU9UC92</accession>
<dbReference type="Proteomes" id="UP001466331">
    <property type="component" value="Unassembled WGS sequence"/>
</dbReference>
<dbReference type="GO" id="GO:0009003">
    <property type="term" value="F:signal peptidase activity"/>
    <property type="evidence" value="ECO:0007669"/>
    <property type="project" value="UniProtKB-EC"/>
</dbReference>
<evidence type="ECO:0000313" key="6">
    <source>
        <dbReference type="Proteomes" id="UP001466331"/>
    </source>
</evidence>
<dbReference type="EC" id="3.4.21.89" evidence="3"/>
<dbReference type="InterPro" id="IPR036286">
    <property type="entry name" value="LexA/Signal_pep-like_sf"/>
</dbReference>
<keyword evidence="3" id="KW-1133">Transmembrane helix</keyword>
<evidence type="ECO:0000256" key="3">
    <source>
        <dbReference type="RuleBase" id="RU362042"/>
    </source>
</evidence>
<keyword evidence="6" id="KW-1185">Reference proteome</keyword>
<sequence length="231" mass="27206">MKSSTYFVSMEERKRQRVVLRIKRFLLALIIFNIITMLFIRTYKISSSIMEPSIEQDSILLVSPVVYGPRFFGINLFPVSSPKRGDVIVFLSPFWNKMNPVLDFFNSIIDYVSAGNLHMGESWEGKYQVRRIIGIPGDLIYIKDNIAYIKPRDNTDFIREDLLINYKFKLSDNDKKLYFDDFFSYLNNSIKLQKGQYFVLSDNRNMVMDSRVYGPISFDSIRGKIIWNFKM</sequence>
<organism evidence="5 6">
    <name type="scientific">Rarispira pelagica</name>
    <dbReference type="NCBI Taxonomy" id="3141764"/>
    <lineage>
        <taxon>Bacteria</taxon>
        <taxon>Pseudomonadati</taxon>
        <taxon>Spirochaetota</taxon>
        <taxon>Spirochaetia</taxon>
        <taxon>Winmispirales</taxon>
        <taxon>Winmispiraceae</taxon>
        <taxon>Rarispira</taxon>
    </lineage>
</organism>
<dbReference type="SUPFAM" id="SSF51306">
    <property type="entry name" value="LexA/Signal peptidase"/>
    <property type="match status" value="1"/>
</dbReference>
<dbReference type="InterPro" id="IPR019533">
    <property type="entry name" value="Peptidase_S26"/>
</dbReference>
<dbReference type="InterPro" id="IPR000223">
    <property type="entry name" value="Pept_S26A_signal_pept_1"/>
</dbReference>
<protein>
    <recommendedName>
        <fullName evidence="2 3">Signal peptidase I</fullName>
        <ecNumber evidence="3">3.4.21.89</ecNumber>
    </recommendedName>
</protein>
<keyword evidence="3" id="KW-0812">Transmembrane</keyword>
<evidence type="ECO:0000256" key="2">
    <source>
        <dbReference type="ARBA" id="ARBA00019232"/>
    </source>
</evidence>
<comment type="caution">
    <text evidence="5">The sequence shown here is derived from an EMBL/GenBank/DDBJ whole genome shotgun (WGS) entry which is preliminary data.</text>
</comment>
<dbReference type="NCBIfam" id="TIGR02227">
    <property type="entry name" value="sigpep_I_bact"/>
    <property type="match status" value="1"/>
</dbReference>
<keyword evidence="3" id="KW-0645">Protease</keyword>
<feature type="transmembrane region" description="Helical" evidence="3">
    <location>
        <begin position="21"/>
        <end position="40"/>
    </location>
</feature>
<dbReference type="Gene3D" id="2.10.109.10">
    <property type="entry name" value="Umud Fragment, subunit A"/>
    <property type="match status" value="1"/>
</dbReference>
<dbReference type="EMBL" id="JBCHKQ010000002">
    <property type="protein sequence ID" value="MEM5947792.1"/>
    <property type="molecule type" value="Genomic_DNA"/>
</dbReference>
<dbReference type="PANTHER" id="PTHR43390:SF1">
    <property type="entry name" value="CHLOROPLAST PROCESSING PEPTIDASE"/>
    <property type="match status" value="1"/>
</dbReference>
<dbReference type="PRINTS" id="PR00727">
    <property type="entry name" value="LEADERPTASE"/>
</dbReference>
<evidence type="ECO:0000259" key="4">
    <source>
        <dbReference type="Pfam" id="PF10502"/>
    </source>
</evidence>
<comment type="catalytic activity">
    <reaction evidence="3">
        <text>Cleavage of hydrophobic, N-terminal signal or leader sequences from secreted and periplasmic proteins.</text>
        <dbReference type="EC" id="3.4.21.89"/>
    </reaction>
</comment>
<proteinExistence type="inferred from homology"/>
<keyword evidence="3 5" id="KW-0378">Hydrolase</keyword>
<comment type="subcellular location">
    <subcellularLocation>
        <location evidence="3">Membrane</location>
        <topology evidence="3">Single-pass type II membrane protein</topology>
    </subcellularLocation>
</comment>
<reference evidence="5 6" key="1">
    <citation type="submission" date="2024-03" db="EMBL/GenBank/DDBJ databases">
        <title>Ignisphaera cupida sp. nov., a hyperthermophilic hydrolytic archaeon from a hot spring of Kamchatka, and proposal of Ignisphaeraceae fam. nov.</title>
        <authorList>
            <person name="Podosokorskaya O.A."/>
            <person name="Elcheninov A.G."/>
            <person name="Maltseva A.I."/>
            <person name="Zayulina K.S."/>
            <person name="Novikov A."/>
            <person name="Merkel A.Y."/>
        </authorList>
    </citation>
    <scope>NUCLEOTIDE SEQUENCE [LARGE SCALE GENOMIC DNA]</scope>
    <source>
        <strain evidence="5 6">38H-sp</strain>
    </source>
</reference>
<dbReference type="CDD" id="cd06530">
    <property type="entry name" value="S26_SPase_I"/>
    <property type="match status" value="1"/>
</dbReference>
<evidence type="ECO:0000256" key="1">
    <source>
        <dbReference type="ARBA" id="ARBA00009370"/>
    </source>
</evidence>
<feature type="domain" description="Peptidase S26" evidence="4">
    <location>
        <begin position="22"/>
        <end position="226"/>
    </location>
</feature>
<gene>
    <name evidence="5" type="primary">lepB</name>
    <name evidence="5" type="ORF">WKV44_04465</name>
</gene>
<evidence type="ECO:0000313" key="5">
    <source>
        <dbReference type="EMBL" id="MEM5947792.1"/>
    </source>
</evidence>
<dbReference type="RefSeq" id="WP_420069242.1">
    <property type="nucleotide sequence ID" value="NZ_JBCHKQ010000002.1"/>
</dbReference>
<name>A0ABU9UC92_9SPIR</name>
<dbReference type="PANTHER" id="PTHR43390">
    <property type="entry name" value="SIGNAL PEPTIDASE I"/>
    <property type="match status" value="1"/>
</dbReference>
<comment type="similarity">
    <text evidence="1 3">Belongs to the peptidase S26 family.</text>
</comment>
<keyword evidence="3" id="KW-0472">Membrane</keyword>